<reference evidence="1 2" key="1">
    <citation type="journal article" date="2019" name="Environ. Microbiol.">
        <title>At the nexus of three kingdoms: the genome of the mycorrhizal fungus Gigaspora margarita provides insights into plant, endobacterial and fungal interactions.</title>
        <authorList>
            <person name="Venice F."/>
            <person name="Ghignone S."/>
            <person name="Salvioli di Fossalunga A."/>
            <person name="Amselem J."/>
            <person name="Novero M."/>
            <person name="Xianan X."/>
            <person name="Sedzielewska Toro K."/>
            <person name="Morin E."/>
            <person name="Lipzen A."/>
            <person name="Grigoriev I.V."/>
            <person name="Henrissat B."/>
            <person name="Martin F.M."/>
            <person name="Bonfante P."/>
        </authorList>
    </citation>
    <scope>NUCLEOTIDE SEQUENCE [LARGE SCALE GENOMIC DNA]</scope>
    <source>
        <strain evidence="1 2">BEG34</strain>
    </source>
</reference>
<name>A0A8H3X5V5_GIGMA</name>
<comment type="caution">
    <text evidence="1">The sequence shown here is derived from an EMBL/GenBank/DDBJ whole genome shotgun (WGS) entry which is preliminary data.</text>
</comment>
<gene>
    <name evidence="1" type="ORF">F8M41_006860</name>
</gene>
<keyword evidence="2" id="KW-1185">Reference proteome</keyword>
<sequence length="72" mass="8225">MGRIVKIIYACCILHNFCIDMGDELSSEDININKEINEEINLETELEAINEVQEKAGAQKRDYLANILINLE</sequence>
<evidence type="ECO:0000313" key="2">
    <source>
        <dbReference type="Proteomes" id="UP000439903"/>
    </source>
</evidence>
<protein>
    <submittedName>
        <fullName evidence="1">Putative nuclease harbi1</fullName>
    </submittedName>
</protein>
<dbReference type="AlphaFoldDB" id="A0A8H3X5V5"/>
<dbReference type="EMBL" id="WTPW01001682">
    <property type="protein sequence ID" value="KAF0420940.1"/>
    <property type="molecule type" value="Genomic_DNA"/>
</dbReference>
<proteinExistence type="predicted"/>
<accession>A0A8H3X5V5</accession>
<dbReference type="Proteomes" id="UP000439903">
    <property type="component" value="Unassembled WGS sequence"/>
</dbReference>
<organism evidence="1 2">
    <name type="scientific">Gigaspora margarita</name>
    <dbReference type="NCBI Taxonomy" id="4874"/>
    <lineage>
        <taxon>Eukaryota</taxon>
        <taxon>Fungi</taxon>
        <taxon>Fungi incertae sedis</taxon>
        <taxon>Mucoromycota</taxon>
        <taxon>Glomeromycotina</taxon>
        <taxon>Glomeromycetes</taxon>
        <taxon>Diversisporales</taxon>
        <taxon>Gigasporaceae</taxon>
        <taxon>Gigaspora</taxon>
    </lineage>
</organism>
<evidence type="ECO:0000313" key="1">
    <source>
        <dbReference type="EMBL" id="KAF0420940.1"/>
    </source>
</evidence>